<dbReference type="EMBL" id="JASCZI010095329">
    <property type="protein sequence ID" value="MED6153997.1"/>
    <property type="molecule type" value="Genomic_DNA"/>
</dbReference>
<sequence>MSQIQRRLDQQHEENRRSFEAINTKMDRIDDQLSFLCYSNQMANEQMLSPYQNTARQFREMEMQGIPMTMANLAIHRQREEANKGKAREIVPDSEDFEDTFVSETMKKQRLEDNLKKREERTPRICVEEHAYACYTYFNPRLGKSITLRRGNSLHQSHAYA</sequence>
<name>A0ABU6TYQ7_9FABA</name>
<accession>A0ABU6TYQ7</accession>
<keyword evidence="2" id="KW-1185">Reference proteome</keyword>
<proteinExistence type="predicted"/>
<comment type="caution">
    <text evidence="1">The sequence shown here is derived from an EMBL/GenBank/DDBJ whole genome shotgun (WGS) entry which is preliminary data.</text>
</comment>
<organism evidence="1 2">
    <name type="scientific">Stylosanthes scabra</name>
    <dbReference type="NCBI Taxonomy" id="79078"/>
    <lineage>
        <taxon>Eukaryota</taxon>
        <taxon>Viridiplantae</taxon>
        <taxon>Streptophyta</taxon>
        <taxon>Embryophyta</taxon>
        <taxon>Tracheophyta</taxon>
        <taxon>Spermatophyta</taxon>
        <taxon>Magnoliopsida</taxon>
        <taxon>eudicotyledons</taxon>
        <taxon>Gunneridae</taxon>
        <taxon>Pentapetalae</taxon>
        <taxon>rosids</taxon>
        <taxon>fabids</taxon>
        <taxon>Fabales</taxon>
        <taxon>Fabaceae</taxon>
        <taxon>Papilionoideae</taxon>
        <taxon>50 kb inversion clade</taxon>
        <taxon>dalbergioids sensu lato</taxon>
        <taxon>Dalbergieae</taxon>
        <taxon>Pterocarpus clade</taxon>
        <taxon>Stylosanthes</taxon>
    </lineage>
</organism>
<dbReference type="Proteomes" id="UP001341840">
    <property type="component" value="Unassembled WGS sequence"/>
</dbReference>
<evidence type="ECO:0000313" key="1">
    <source>
        <dbReference type="EMBL" id="MED6153997.1"/>
    </source>
</evidence>
<protein>
    <submittedName>
        <fullName evidence="1">Uncharacterized protein</fullName>
    </submittedName>
</protein>
<reference evidence="1 2" key="1">
    <citation type="journal article" date="2023" name="Plants (Basel)">
        <title>Bridging the Gap: Combining Genomics and Transcriptomics Approaches to Understand Stylosanthes scabra, an Orphan Legume from the Brazilian Caatinga.</title>
        <authorList>
            <person name="Ferreira-Neto J.R.C."/>
            <person name="da Silva M.D."/>
            <person name="Binneck E."/>
            <person name="de Melo N.F."/>
            <person name="da Silva R.H."/>
            <person name="de Melo A.L.T.M."/>
            <person name="Pandolfi V."/>
            <person name="Bustamante F.O."/>
            <person name="Brasileiro-Vidal A.C."/>
            <person name="Benko-Iseppon A.M."/>
        </authorList>
    </citation>
    <scope>NUCLEOTIDE SEQUENCE [LARGE SCALE GENOMIC DNA]</scope>
    <source>
        <tissue evidence="1">Leaves</tissue>
    </source>
</reference>
<evidence type="ECO:0000313" key="2">
    <source>
        <dbReference type="Proteomes" id="UP001341840"/>
    </source>
</evidence>
<gene>
    <name evidence="1" type="ORF">PIB30_107712</name>
</gene>